<evidence type="ECO:0000259" key="1">
    <source>
        <dbReference type="Pfam" id="PF01323"/>
    </source>
</evidence>
<gene>
    <name evidence="2" type="ORF">N8I77_008165</name>
</gene>
<comment type="caution">
    <text evidence="2">The sequence shown here is derived from an EMBL/GenBank/DDBJ whole genome shotgun (WGS) entry which is preliminary data.</text>
</comment>
<reference evidence="2" key="1">
    <citation type="submission" date="2023-06" db="EMBL/GenBank/DDBJ databases">
        <authorList>
            <person name="Noh H."/>
        </authorList>
    </citation>
    <scope>NUCLEOTIDE SEQUENCE</scope>
    <source>
        <strain evidence="2">DUCC20226</strain>
    </source>
</reference>
<evidence type="ECO:0000313" key="2">
    <source>
        <dbReference type="EMBL" id="KAK2605318.1"/>
    </source>
</evidence>
<proteinExistence type="predicted"/>
<dbReference type="PANTHER" id="PTHR42943:SF13">
    <property type="entry name" value="GLUTATHIONE S-TRANSFERASE KAPPA-RELATED"/>
    <property type="match status" value="1"/>
</dbReference>
<dbReference type="GO" id="GO:0004364">
    <property type="term" value="F:glutathione transferase activity"/>
    <property type="evidence" value="ECO:0007669"/>
    <property type="project" value="TreeGrafter"/>
</dbReference>
<dbReference type="InterPro" id="IPR036249">
    <property type="entry name" value="Thioredoxin-like_sf"/>
</dbReference>
<organism evidence="2 3">
    <name type="scientific">Phomopsis amygdali</name>
    <name type="common">Fusicoccum amygdali</name>
    <dbReference type="NCBI Taxonomy" id="1214568"/>
    <lineage>
        <taxon>Eukaryota</taxon>
        <taxon>Fungi</taxon>
        <taxon>Dikarya</taxon>
        <taxon>Ascomycota</taxon>
        <taxon>Pezizomycotina</taxon>
        <taxon>Sordariomycetes</taxon>
        <taxon>Sordariomycetidae</taxon>
        <taxon>Diaporthales</taxon>
        <taxon>Diaporthaceae</taxon>
        <taxon>Diaporthe</taxon>
    </lineage>
</organism>
<dbReference type="GO" id="GO:0005777">
    <property type="term" value="C:peroxisome"/>
    <property type="evidence" value="ECO:0007669"/>
    <property type="project" value="TreeGrafter"/>
</dbReference>
<feature type="domain" description="DSBA-like thioredoxin" evidence="1">
    <location>
        <begin position="5"/>
        <end position="235"/>
    </location>
</feature>
<dbReference type="GO" id="GO:0004602">
    <property type="term" value="F:glutathione peroxidase activity"/>
    <property type="evidence" value="ECO:0007669"/>
    <property type="project" value="TreeGrafter"/>
</dbReference>
<dbReference type="Proteomes" id="UP001265746">
    <property type="component" value="Unassembled WGS sequence"/>
</dbReference>
<dbReference type="GO" id="GO:0006749">
    <property type="term" value="P:glutathione metabolic process"/>
    <property type="evidence" value="ECO:0007669"/>
    <property type="project" value="TreeGrafter"/>
</dbReference>
<dbReference type="AlphaFoldDB" id="A0AAD9W247"/>
<name>A0AAD9W247_PHOAM</name>
<dbReference type="GO" id="GO:0005739">
    <property type="term" value="C:mitochondrion"/>
    <property type="evidence" value="ECO:0007669"/>
    <property type="project" value="TreeGrafter"/>
</dbReference>
<dbReference type="InterPro" id="IPR001853">
    <property type="entry name" value="DSBA-like_thioredoxin_dom"/>
</dbReference>
<dbReference type="Pfam" id="PF01323">
    <property type="entry name" value="DSBA"/>
    <property type="match status" value="1"/>
</dbReference>
<dbReference type="InterPro" id="IPR051924">
    <property type="entry name" value="GST_Kappa/NadH"/>
</dbReference>
<dbReference type="EMBL" id="JAUJFL010000004">
    <property type="protein sequence ID" value="KAK2605318.1"/>
    <property type="molecule type" value="Genomic_DNA"/>
</dbReference>
<dbReference type="SUPFAM" id="SSF52833">
    <property type="entry name" value="Thioredoxin-like"/>
    <property type="match status" value="1"/>
</dbReference>
<keyword evidence="3" id="KW-1185">Reference proteome</keyword>
<accession>A0AAD9W247</accession>
<dbReference type="PANTHER" id="PTHR42943">
    <property type="entry name" value="GLUTATHIONE S-TRANSFERASE KAPPA"/>
    <property type="match status" value="1"/>
</dbReference>
<sequence>MGGRIDCYIDIASFYSYLGFVYLVENLRTLESHGVQVDSSYDAFRFHPILLGGIMAKSGMEDTSSLLSGDLCKYCNNPPWFNKAKANYGTIEGRRVTAYFGKSEIQFPEDLMPMSHTILPLRALHYIKANYPREIYHAVWAHLFQRFWTPPNLNLTKVDVFTDVLAEFKEFTPEDCEKILTATKSQEVKDALTKATQSAIDKGAFGAPWLWVRNDKGEAEPFFGSDRFHFIFKHLGLPHQDIALLPPGATSKL</sequence>
<protein>
    <recommendedName>
        <fullName evidence="1">DSBA-like thioredoxin domain-containing protein</fullName>
    </recommendedName>
</protein>
<dbReference type="Gene3D" id="3.40.30.10">
    <property type="entry name" value="Glutaredoxin"/>
    <property type="match status" value="1"/>
</dbReference>
<evidence type="ECO:0000313" key="3">
    <source>
        <dbReference type="Proteomes" id="UP001265746"/>
    </source>
</evidence>